<proteinExistence type="predicted"/>
<accession>A0A1X7VGZ9</accession>
<evidence type="ECO:0000313" key="6">
    <source>
        <dbReference type="EnsemblMetazoa" id="Aqu2.1.38742_001"/>
    </source>
</evidence>
<feature type="transmembrane region" description="Helical" evidence="5">
    <location>
        <begin position="350"/>
        <end position="373"/>
    </location>
</feature>
<organism evidence="6">
    <name type="scientific">Amphimedon queenslandica</name>
    <name type="common">Sponge</name>
    <dbReference type="NCBI Taxonomy" id="400682"/>
    <lineage>
        <taxon>Eukaryota</taxon>
        <taxon>Metazoa</taxon>
        <taxon>Porifera</taxon>
        <taxon>Demospongiae</taxon>
        <taxon>Heteroscleromorpha</taxon>
        <taxon>Haplosclerida</taxon>
        <taxon>Niphatidae</taxon>
        <taxon>Amphimedon</taxon>
    </lineage>
</organism>
<dbReference type="GO" id="GO:0016020">
    <property type="term" value="C:membrane"/>
    <property type="evidence" value="ECO:0007669"/>
    <property type="project" value="UniProtKB-SubCell"/>
</dbReference>
<reference evidence="7" key="1">
    <citation type="journal article" date="2010" name="Nature">
        <title>The Amphimedon queenslandica genome and the evolution of animal complexity.</title>
        <authorList>
            <person name="Srivastava M."/>
            <person name="Simakov O."/>
            <person name="Chapman J."/>
            <person name="Fahey B."/>
            <person name="Gauthier M.E."/>
            <person name="Mitros T."/>
            <person name="Richards G.S."/>
            <person name="Conaco C."/>
            <person name="Dacre M."/>
            <person name="Hellsten U."/>
            <person name="Larroux C."/>
            <person name="Putnam N.H."/>
            <person name="Stanke M."/>
            <person name="Adamska M."/>
            <person name="Darling A."/>
            <person name="Degnan S.M."/>
            <person name="Oakley T.H."/>
            <person name="Plachetzki D.C."/>
            <person name="Zhai Y."/>
            <person name="Adamski M."/>
            <person name="Calcino A."/>
            <person name="Cummins S.F."/>
            <person name="Goodstein D.M."/>
            <person name="Harris C."/>
            <person name="Jackson D.J."/>
            <person name="Leys S.P."/>
            <person name="Shu S."/>
            <person name="Woodcroft B.J."/>
            <person name="Vervoort M."/>
            <person name="Kosik K.S."/>
            <person name="Manning G."/>
            <person name="Degnan B.M."/>
            <person name="Rokhsar D.S."/>
        </authorList>
    </citation>
    <scope>NUCLEOTIDE SEQUENCE [LARGE SCALE GENOMIC DNA]</scope>
</reference>
<keyword evidence="3 5" id="KW-1133">Transmembrane helix</keyword>
<reference evidence="6" key="2">
    <citation type="submission" date="2017-05" db="UniProtKB">
        <authorList>
            <consortium name="EnsemblMetazoa"/>
        </authorList>
    </citation>
    <scope>IDENTIFICATION</scope>
</reference>
<keyword evidence="7" id="KW-1185">Reference proteome</keyword>
<protein>
    <recommendedName>
        <fullName evidence="8">Major facilitator superfamily (MFS) profile domain-containing protein</fullName>
    </recommendedName>
</protein>
<feature type="transmembrane region" description="Helical" evidence="5">
    <location>
        <begin position="478"/>
        <end position="498"/>
    </location>
</feature>
<feature type="transmembrane region" description="Helical" evidence="5">
    <location>
        <begin position="380"/>
        <end position="400"/>
    </location>
</feature>
<feature type="transmembrane region" description="Helical" evidence="5">
    <location>
        <begin position="154"/>
        <end position="175"/>
    </location>
</feature>
<dbReference type="EnsemblMetazoa" id="Aqu2.1.38742_001">
    <property type="protein sequence ID" value="Aqu2.1.38742_001"/>
    <property type="gene ID" value="Aqu2.1.38742"/>
</dbReference>
<dbReference type="PANTHER" id="PTHR23507">
    <property type="entry name" value="ZGC:174356"/>
    <property type="match status" value="1"/>
</dbReference>
<dbReference type="SUPFAM" id="SSF103473">
    <property type="entry name" value="MFS general substrate transporter"/>
    <property type="match status" value="1"/>
</dbReference>
<dbReference type="AlphaFoldDB" id="A0A1X7VGZ9"/>
<dbReference type="PANTHER" id="PTHR23507:SF1">
    <property type="entry name" value="FI18259P1-RELATED"/>
    <property type="match status" value="1"/>
</dbReference>
<evidence type="ECO:0008006" key="8">
    <source>
        <dbReference type="Google" id="ProtNLM"/>
    </source>
</evidence>
<comment type="subcellular location">
    <subcellularLocation>
        <location evidence="1">Membrane</location>
        <topology evidence="1">Multi-pass membrane protein</topology>
    </subcellularLocation>
</comment>
<evidence type="ECO:0000256" key="1">
    <source>
        <dbReference type="ARBA" id="ARBA00004141"/>
    </source>
</evidence>
<feature type="transmembrane region" description="Helical" evidence="5">
    <location>
        <begin position="406"/>
        <end position="423"/>
    </location>
</feature>
<dbReference type="InterPro" id="IPR036259">
    <property type="entry name" value="MFS_trans_sf"/>
</dbReference>
<keyword evidence="2 5" id="KW-0812">Transmembrane</keyword>
<dbReference type="eggNOG" id="KOG2816">
    <property type="taxonomic scope" value="Eukaryota"/>
</dbReference>
<feature type="transmembrane region" description="Helical" evidence="5">
    <location>
        <begin position="310"/>
        <end position="330"/>
    </location>
</feature>
<dbReference type="GO" id="GO:0022857">
    <property type="term" value="F:transmembrane transporter activity"/>
    <property type="evidence" value="ECO:0007669"/>
    <property type="project" value="InterPro"/>
</dbReference>
<dbReference type="OrthoDB" id="430300at2759"/>
<evidence type="ECO:0000256" key="5">
    <source>
        <dbReference type="SAM" id="Phobius"/>
    </source>
</evidence>
<feature type="transmembrane region" description="Helical" evidence="5">
    <location>
        <begin position="52"/>
        <end position="70"/>
    </location>
</feature>
<feature type="transmembrane region" description="Helical" evidence="5">
    <location>
        <begin position="181"/>
        <end position="204"/>
    </location>
</feature>
<dbReference type="Proteomes" id="UP000007879">
    <property type="component" value="Unassembled WGS sequence"/>
</dbReference>
<feature type="transmembrane region" description="Helical" evidence="5">
    <location>
        <begin position="253"/>
        <end position="271"/>
    </location>
</feature>
<dbReference type="KEGG" id="aqu:105316835"/>
<keyword evidence="4 5" id="KW-0472">Membrane</keyword>
<evidence type="ECO:0000313" key="7">
    <source>
        <dbReference type="Proteomes" id="UP000007879"/>
    </source>
</evidence>
<evidence type="ECO:0000256" key="3">
    <source>
        <dbReference type="ARBA" id="ARBA00022989"/>
    </source>
</evidence>
<dbReference type="Gene3D" id="1.20.1250.20">
    <property type="entry name" value="MFS general substrate transporter like domains"/>
    <property type="match status" value="1"/>
</dbReference>
<dbReference type="Pfam" id="PF07690">
    <property type="entry name" value="MFS_1"/>
    <property type="match status" value="1"/>
</dbReference>
<evidence type="ECO:0000256" key="2">
    <source>
        <dbReference type="ARBA" id="ARBA00022692"/>
    </source>
</evidence>
<feature type="transmembrane region" description="Helical" evidence="5">
    <location>
        <begin position="435"/>
        <end position="458"/>
    </location>
</feature>
<dbReference type="EnsemblMetazoa" id="XM_019993526.1">
    <property type="protein sequence ID" value="XP_019849085.1"/>
    <property type="gene ID" value="LOC105316835"/>
</dbReference>
<sequence length="533" mass="59287">MKRSSSPVSLSSSRTSLSSVESRSGSWVKYLPPDASSPQCVPNLSWSCLRNFLFPVEALFLLGMFVYFYFSISYRQYIFQHIARDSTDRINETETSICLNQTYITDLTNSTTFVAIQSHVNLISMETEIIYLVLSGIVSLLLGSVSDVVGRKPVFVIVFAGMILTSISQIFIVYFDAPPRLYLIPAFLFGISGGHAALIGLVFASVSDMTASKKWLTFRMGIVEAALTLAQGTSAPALNEWIQNSGCNFRPTVWLMLSITVLAMFFLIPFPESKAKDPADKDHSNWDRFSRIFSGFKVFLQPSSIGYSKWWRLCCVLCVVVLEIITLIGLDQVLEYFLHNEPLQWGYTRIGYYKAIAAFSRGACLLFLLPILIILKFSNLVICLIACVFAVVTSCMIATVRANWEMYVAGVFGGVSFITFPAIRSILTELVPSQNLGAVFSITASLQTLISIGSTVLYNEVYHPQANIKGHTYHAGTMFWIAAGFWGATIPILLLLLLCRPRKSLRNAEKRGLLEESERTSDYSSLAYSVNNG</sequence>
<evidence type="ECO:0000256" key="4">
    <source>
        <dbReference type="ARBA" id="ARBA00023136"/>
    </source>
</evidence>
<name>A0A1X7VGZ9_AMPQE</name>
<gene>
    <name evidence="6" type="primary">105316835</name>
</gene>
<dbReference type="InParanoid" id="A0A1X7VGZ9"/>
<feature type="transmembrane region" description="Helical" evidence="5">
    <location>
        <begin position="129"/>
        <end position="149"/>
    </location>
</feature>
<dbReference type="InterPro" id="IPR011701">
    <property type="entry name" value="MFS"/>
</dbReference>